<sequence length="329" mass="35435">MPWLVADRRALPLHECAVDRPLGRVGSLTELVEHWPNHEADLRSLTSHPQVRAVIHSRGVDIGSLHLEAPIQPRQAFCTIGNYRGQIAEAAADAGGMGAGAAGRRAAALEALEHRSRTGEPYVCLTSPERVGPPVGDLTIAPGVETLDWEVEIAVVIGASAHRISPTTAPGVVAGFCVANDLTVRSRVMRDDLPTLGTDWIQSKGMPGSLPLGPWFVPAWQVPDPSRLRLQLSVNGTVMQDDFADDMVFDVDRQIAYVSRHTRLRPGDVLCTGSPAGFGAHHGRFLRPGDVVVAQVTGLGAQRLRCVAEQTTPVREPTSPHRTEQELMG</sequence>
<dbReference type="SUPFAM" id="SSF56529">
    <property type="entry name" value="FAH"/>
    <property type="match status" value="1"/>
</dbReference>
<feature type="domain" description="Fumarylacetoacetase-like C-terminal" evidence="4">
    <location>
        <begin position="78"/>
        <end position="304"/>
    </location>
</feature>
<keyword evidence="6" id="KW-1185">Reference proteome</keyword>
<reference evidence="5 6" key="2">
    <citation type="journal article" date="2022" name="Arch. Microbiol.">
        <title>Rhodococcus pseudokoreensis sp. nov. isolated from the rhizosphere of young M26 apple rootstocks.</title>
        <authorList>
            <person name="Kampfer P."/>
            <person name="Glaeser S.P."/>
            <person name="Blom J."/>
            <person name="Wolf J."/>
            <person name="Benning S."/>
            <person name="Schloter M."/>
            <person name="Neumann-Schaal M."/>
        </authorList>
    </citation>
    <scope>NUCLEOTIDE SEQUENCE [LARGE SCALE GENOMIC DNA]</scope>
    <source>
        <strain evidence="5 6">R79</strain>
    </source>
</reference>
<comment type="similarity">
    <text evidence="1">Belongs to the FAH family.</text>
</comment>
<dbReference type="Pfam" id="PF01557">
    <property type="entry name" value="FAA_hydrolase"/>
    <property type="match status" value="1"/>
</dbReference>
<dbReference type="PANTHER" id="PTHR42796">
    <property type="entry name" value="FUMARYLACETOACETATE HYDROLASE DOMAIN-CONTAINING PROTEIN 2A-RELATED"/>
    <property type="match status" value="1"/>
</dbReference>
<evidence type="ECO:0000256" key="3">
    <source>
        <dbReference type="SAM" id="MobiDB-lite"/>
    </source>
</evidence>
<keyword evidence="5" id="KW-0378">Hydrolase</keyword>
<dbReference type="InterPro" id="IPR051121">
    <property type="entry name" value="FAH"/>
</dbReference>
<dbReference type="EMBL" id="CP070614">
    <property type="protein sequence ID" value="QSE87483.1"/>
    <property type="molecule type" value="Genomic_DNA"/>
</dbReference>
<dbReference type="GO" id="GO:0016787">
    <property type="term" value="F:hydrolase activity"/>
    <property type="evidence" value="ECO:0007669"/>
    <property type="project" value="UniProtKB-KW"/>
</dbReference>
<feature type="region of interest" description="Disordered" evidence="3">
    <location>
        <begin position="310"/>
        <end position="329"/>
    </location>
</feature>
<feature type="compositionally biased region" description="Basic and acidic residues" evidence="3">
    <location>
        <begin position="318"/>
        <end position="329"/>
    </location>
</feature>
<proteinExistence type="inferred from homology"/>
<accession>A0A974VZ93</accession>
<name>A0A974VZ93_9NOCA</name>
<evidence type="ECO:0000256" key="2">
    <source>
        <dbReference type="ARBA" id="ARBA00022723"/>
    </source>
</evidence>
<evidence type="ECO:0000313" key="5">
    <source>
        <dbReference type="EMBL" id="QSE87483.1"/>
    </source>
</evidence>
<dbReference type="Proteomes" id="UP000662986">
    <property type="component" value="Plasmid unnamed5"/>
</dbReference>
<keyword evidence="5" id="KW-0614">Plasmid</keyword>
<reference evidence="5 6" key="1">
    <citation type="journal article" date="2021" name="Microbiol. Resour. Announc.">
        <title>Complete Genome Sequences of Two Rhodococcus sp. Strains with Large and Linear Chromosomes, Isolated from Apple Rhizosphere.</title>
        <authorList>
            <person name="Benning S."/>
            <person name="Brugnone N."/>
            <person name="Siani R."/>
            <person name="Kublik S."/>
            <person name="Schloter M."/>
            <person name="Rad V."/>
        </authorList>
    </citation>
    <scope>NUCLEOTIDE SEQUENCE [LARGE SCALE GENOMIC DNA]</scope>
    <source>
        <strain evidence="5 6">R79</strain>
    </source>
</reference>
<evidence type="ECO:0000256" key="1">
    <source>
        <dbReference type="ARBA" id="ARBA00010211"/>
    </source>
</evidence>
<dbReference type="PANTHER" id="PTHR42796:SF4">
    <property type="entry name" value="FUMARYLACETOACETATE HYDROLASE DOMAIN-CONTAINING PROTEIN 2A"/>
    <property type="match status" value="1"/>
</dbReference>
<dbReference type="Gene3D" id="3.90.850.10">
    <property type="entry name" value="Fumarylacetoacetase-like, C-terminal domain"/>
    <property type="match status" value="1"/>
</dbReference>
<evidence type="ECO:0000259" key="4">
    <source>
        <dbReference type="Pfam" id="PF01557"/>
    </source>
</evidence>
<evidence type="ECO:0000313" key="6">
    <source>
        <dbReference type="Proteomes" id="UP000662986"/>
    </source>
</evidence>
<organism evidence="5 6">
    <name type="scientific">Rhodococcus pseudokoreensis</name>
    <dbReference type="NCBI Taxonomy" id="2811421"/>
    <lineage>
        <taxon>Bacteria</taxon>
        <taxon>Bacillati</taxon>
        <taxon>Actinomycetota</taxon>
        <taxon>Actinomycetes</taxon>
        <taxon>Mycobacteriales</taxon>
        <taxon>Nocardiaceae</taxon>
        <taxon>Rhodococcus</taxon>
    </lineage>
</organism>
<dbReference type="InterPro" id="IPR036663">
    <property type="entry name" value="Fumarylacetoacetase_C_sf"/>
</dbReference>
<gene>
    <name evidence="5" type="ORF">JWS13_01015</name>
</gene>
<dbReference type="InterPro" id="IPR011234">
    <property type="entry name" value="Fumarylacetoacetase-like_C"/>
</dbReference>
<protein>
    <submittedName>
        <fullName evidence="5">Fumarylacetoacetate hydrolase family protein</fullName>
    </submittedName>
</protein>
<geneLocation type="plasmid" evidence="5 6">
    <name>unnamed5</name>
</geneLocation>
<keyword evidence="2" id="KW-0479">Metal-binding</keyword>